<feature type="compositionally biased region" description="Basic and acidic residues" evidence="1">
    <location>
        <begin position="189"/>
        <end position="233"/>
    </location>
</feature>
<dbReference type="GeneID" id="5233626"/>
<accession>A5DYK7</accession>
<dbReference type="EMBL" id="CH981526">
    <property type="protein sequence ID" value="EDK44265.1"/>
    <property type="molecule type" value="Genomic_DNA"/>
</dbReference>
<feature type="compositionally biased region" description="Low complexity" evidence="1">
    <location>
        <begin position="292"/>
        <end position="316"/>
    </location>
</feature>
<evidence type="ECO:0000313" key="3">
    <source>
        <dbReference type="Proteomes" id="UP000001996"/>
    </source>
</evidence>
<feature type="region of interest" description="Disordered" evidence="1">
    <location>
        <begin position="291"/>
        <end position="330"/>
    </location>
</feature>
<dbReference type="eggNOG" id="ENOG502S8WJ">
    <property type="taxonomic scope" value="Eukaryota"/>
</dbReference>
<organism evidence="2 3">
    <name type="scientific">Lodderomyces elongisporus (strain ATCC 11503 / CBS 2605 / JCM 1781 / NBRC 1676 / NRRL YB-4239)</name>
    <name type="common">Yeast</name>
    <name type="synonym">Saccharomyces elongisporus</name>
    <dbReference type="NCBI Taxonomy" id="379508"/>
    <lineage>
        <taxon>Eukaryota</taxon>
        <taxon>Fungi</taxon>
        <taxon>Dikarya</taxon>
        <taxon>Ascomycota</taxon>
        <taxon>Saccharomycotina</taxon>
        <taxon>Pichiomycetes</taxon>
        <taxon>Debaryomycetaceae</taxon>
        <taxon>Candida/Lodderomyces clade</taxon>
        <taxon>Lodderomyces</taxon>
    </lineage>
</organism>
<dbReference type="OrthoDB" id="349045at2759"/>
<evidence type="ECO:0000256" key="1">
    <source>
        <dbReference type="SAM" id="MobiDB-lite"/>
    </source>
</evidence>
<dbReference type="VEuPathDB" id="FungiDB:LELG_02444"/>
<proteinExistence type="predicted"/>
<dbReference type="STRING" id="379508.A5DYK7"/>
<evidence type="ECO:0000313" key="2">
    <source>
        <dbReference type="EMBL" id="EDK44265.1"/>
    </source>
</evidence>
<dbReference type="HOGENOM" id="CLU_020645_0_0_1"/>
<dbReference type="KEGG" id="lel:PVL30_003287"/>
<protein>
    <recommendedName>
        <fullName evidence="4">WHIM1 domain-containing protein</fullName>
    </recommendedName>
</protein>
<feature type="compositionally biased region" description="Polar residues" evidence="1">
    <location>
        <begin position="125"/>
        <end position="134"/>
    </location>
</feature>
<reference evidence="2 3" key="1">
    <citation type="journal article" date="2009" name="Nature">
        <title>Evolution of pathogenicity and sexual reproduction in eight Candida genomes.</title>
        <authorList>
            <person name="Butler G."/>
            <person name="Rasmussen M.D."/>
            <person name="Lin M.F."/>
            <person name="Santos M.A."/>
            <person name="Sakthikumar S."/>
            <person name="Munro C.A."/>
            <person name="Rheinbay E."/>
            <person name="Grabherr M."/>
            <person name="Forche A."/>
            <person name="Reedy J.L."/>
            <person name="Agrafioti I."/>
            <person name="Arnaud M.B."/>
            <person name="Bates S."/>
            <person name="Brown A.J."/>
            <person name="Brunke S."/>
            <person name="Costanzo M.C."/>
            <person name="Fitzpatrick D.A."/>
            <person name="de Groot P.W."/>
            <person name="Harris D."/>
            <person name="Hoyer L.L."/>
            <person name="Hube B."/>
            <person name="Klis F.M."/>
            <person name="Kodira C."/>
            <person name="Lennard N."/>
            <person name="Logue M.E."/>
            <person name="Martin R."/>
            <person name="Neiman A.M."/>
            <person name="Nikolaou E."/>
            <person name="Quail M.A."/>
            <person name="Quinn J."/>
            <person name="Santos M.C."/>
            <person name="Schmitzberger F.F."/>
            <person name="Sherlock G."/>
            <person name="Shah P."/>
            <person name="Silverstein K.A."/>
            <person name="Skrzypek M.S."/>
            <person name="Soll D."/>
            <person name="Staggs R."/>
            <person name="Stansfield I."/>
            <person name="Stumpf M.P."/>
            <person name="Sudbery P.E."/>
            <person name="Srikantha T."/>
            <person name="Zeng Q."/>
            <person name="Berman J."/>
            <person name="Berriman M."/>
            <person name="Heitman J."/>
            <person name="Gow N.A."/>
            <person name="Lorenz M.C."/>
            <person name="Birren B.W."/>
            <person name="Kellis M."/>
            <person name="Cuomo C.A."/>
        </authorList>
    </citation>
    <scope>NUCLEOTIDE SEQUENCE [LARGE SCALE GENOMIC DNA]</scope>
    <source>
        <strain evidence="3">ATCC 11503 / BCRC 21390 / CBS 2605 / JCM 1781 / NBRC 1676 / NRRL YB-4239</strain>
    </source>
</reference>
<keyword evidence="3" id="KW-1185">Reference proteome</keyword>
<feature type="region of interest" description="Disordered" evidence="1">
    <location>
        <begin position="103"/>
        <end position="245"/>
    </location>
</feature>
<dbReference type="AlphaFoldDB" id="A5DYK7"/>
<name>A5DYK7_LODEL</name>
<feature type="region of interest" description="Disordered" evidence="1">
    <location>
        <begin position="840"/>
        <end position="877"/>
    </location>
</feature>
<dbReference type="InParanoid" id="A5DYK7"/>
<dbReference type="Proteomes" id="UP000001996">
    <property type="component" value="Unassembled WGS sequence"/>
</dbReference>
<feature type="compositionally biased region" description="Acidic residues" evidence="1">
    <location>
        <begin position="845"/>
        <end position="877"/>
    </location>
</feature>
<evidence type="ECO:0008006" key="4">
    <source>
        <dbReference type="Google" id="ProtNLM"/>
    </source>
</evidence>
<feature type="compositionally biased region" description="Basic and acidic residues" evidence="1">
    <location>
        <begin position="103"/>
        <end position="112"/>
    </location>
</feature>
<dbReference type="OMA" id="LYYDLYD"/>
<gene>
    <name evidence="2" type="ORF">LELG_02444</name>
</gene>
<sequence>MEIDPEFENDFTSLHQLESNKTIETSYDGGLRSPQDLNIAHLAVRRAEQGRPTQLSSFNVNVNMKANSDIYAQNTGSGNSEDNSILSQHTAAPEFKVKLVEYDPNSKPERLGRPRKHITKPSSPPETSSAQNHNEALISKFRFDNQPLEGPGSRGGKTIIRVPKGKLTSSARKRKHQSTLNFSPIQHPKLNETKKDEETANPENFKESKVTKETDESGEIEKSKEAKEAKETGNLEALQKSSPTQHKVNLLCTASVKENQETKQETIESLLHSSRQPALGVSKSLKKVSAMSSPSSLPSLSPSLSTPSSILSTTLSGNHRKPLASTKRNPKLLPSPLVPVNLISDSYASDNLQIPENLDHLALGFPLRNSLFGRYVVFLITYLTKFGDIVGFPYKFGPKDFEIGLGLNFEVGLETEPGSNTDNITDATNPETNMDSRLRLRLLLLLLLQVVVTAPPRVSKEMNDLFKKLLGLILNRKKHIQSHTKAIQELKPQTNKLGMPLEWKQYNSFDRPEYIVGSPVDPNHAEILINEYPIESEYVNTFNPFYDSDFENLGLDGLANPKDRLVMLHTLAMWSLNTSEVLKSYMTQNIQAQDMPGEKETYYGARAVLNGFNNCEHMKLRTVQRLSKMKSSQEDLKYVDPTSDPRNHSMNIRLVENIAGDLGFRGGIFYLCRSADEDAGGLSSVQKMSNVWKDSKTTLLGTCSDFKLYVHDIAQTLADSMPMSDVQVDENDNEKKVASNYTIDLDKNWYEVASNCTELQDFINYLDEKLSNELQTLKRTLFYKSVENLHNYLSGIFNLLQRHEEIASSARIKRRKVVDYSNNGAGNVFELAHEWFEDENKGEHDELDEQEYVDDELENDDALVEDANDEDDKDYLD</sequence>